<reference evidence="3" key="1">
    <citation type="submission" date="2020-08" db="EMBL/GenBank/DDBJ databases">
        <authorList>
            <person name="Cejkova D."/>
            <person name="Kubasova T."/>
            <person name="Jahodarova E."/>
            <person name="Rychlik I."/>
        </authorList>
    </citation>
    <scope>NUCLEOTIDE SEQUENCE</scope>
    <source>
        <strain evidence="3">An836</strain>
    </source>
</reference>
<dbReference type="InterPro" id="IPR021202">
    <property type="entry name" value="Rv3654c-like"/>
</dbReference>
<organism evidence="3 4">
    <name type="scientific">Bifidobacterium pullorum subsp. saeculare</name>
    <dbReference type="NCBI Taxonomy" id="78257"/>
    <lineage>
        <taxon>Bacteria</taxon>
        <taxon>Bacillati</taxon>
        <taxon>Actinomycetota</taxon>
        <taxon>Actinomycetes</taxon>
        <taxon>Bifidobacteriales</taxon>
        <taxon>Bifidobacteriaceae</taxon>
        <taxon>Bifidobacterium</taxon>
    </lineage>
</organism>
<dbReference type="EMBL" id="JACLYU010000002">
    <property type="protein sequence ID" value="MBM6699200.1"/>
    <property type="molecule type" value="Genomic_DNA"/>
</dbReference>
<sequence>MSGGAGNGKRGIRSARPGRALARDDPGSGTVAGAALVAMAGILLTAIAVAGSLFVCGTRARSAADLAAVGAAEALSRGVGNPCAVAQTSATANGGRLERCAIEGMDVVVGVAMPTDVPFVPELLRMARAGPVACDRD</sequence>
<accession>A0A939B9G5</accession>
<evidence type="ECO:0000256" key="2">
    <source>
        <dbReference type="SAM" id="Phobius"/>
    </source>
</evidence>
<dbReference type="AlphaFoldDB" id="A0A939B9G5"/>
<feature type="transmembrane region" description="Helical" evidence="2">
    <location>
        <begin position="31"/>
        <end position="56"/>
    </location>
</feature>
<dbReference type="RefSeq" id="WP_204467710.1">
    <property type="nucleotide sequence ID" value="NZ_JACLYU010000002.1"/>
</dbReference>
<keyword evidence="2" id="KW-1133">Transmembrane helix</keyword>
<evidence type="ECO:0000313" key="3">
    <source>
        <dbReference type="EMBL" id="MBM6699200.1"/>
    </source>
</evidence>
<comment type="caution">
    <text evidence="3">The sequence shown here is derived from an EMBL/GenBank/DDBJ whole genome shotgun (WGS) entry which is preliminary data.</text>
</comment>
<keyword evidence="2" id="KW-0472">Membrane</keyword>
<dbReference type="Proteomes" id="UP000718821">
    <property type="component" value="Unassembled WGS sequence"/>
</dbReference>
<gene>
    <name evidence="3" type="ORF">H7U32_02425</name>
</gene>
<reference evidence="3" key="2">
    <citation type="journal article" date="2021" name="Sci. Rep.">
        <title>The distribution of antibiotic resistance genes in chicken gut microbiota commensals.</title>
        <authorList>
            <person name="Juricova H."/>
            <person name="Matiasovicova J."/>
            <person name="Kubasova T."/>
            <person name="Cejkova D."/>
            <person name="Rychlik I."/>
        </authorList>
    </citation>
    <scope>NUCLEOTIDE SEQUENCE</scope>
    <source>
        <strain evidence="3">An836</strain>
    </source>
</reference>
<name>A0A939B9G5_9BIFI</name>
<proteinExistence type="predicted"/>
<feature type="region of interest" description="Disordered" evidence="1">
    <location>
        <begin position="1"/>
        <end position="26"/>
    </location>
</feature>
<protein>
    <submittedName>
        <fullName evidence="3">Flp pilus-assembly TadE/G-like family protein</fullName>
    </submittedName>
</protein>
<evidence type="ECO:0000313" key="4">
    <source>
        <dbReference type="Proteomes" id="UP000718821"/>
    </source>
</evidence>
<evidence type="ECO:0000256" key="1">
    <source>
        <dbReference type="SAM" id="MobiDB-lite"/>
    </source>
</evidence>
<dbReference type="NCBIfam" id="TIGR03816">
    <property type="entry name" value="tadE_like_DECH"/>
    <property type="match status" value="1"/>
</dbReference>
<keyword evidence="4" id="KW-1185">Reference proteome</keyword>
<keyword evidence="2" id="KW-0812">Transmembrane</keyword>